<reference evidence="2 3" key="1">
    <citation type="submission" date="2024-09" db="EMBL/GenBank/DDBJ databases">
        <authorList>
            <person name="Sun Q."/>
            <person name="Mori K."/>
        </authorList>
    </citation>
    <scope>NUCLEOTIDE SEQUENCE [LARGE SCALE GENOMIC DNA]</scope>
    <source>
        <strain evidence="2 3">CCM 7468</strain>
    </source>
</reference>
<dbReference type="RefSeq" id="WP_377053116.1">
    <property type="nucleotide sequence ID" value="NZ_JBHLVZ010000065.1"/>
</dbReference>
<gene>
    <name evidence="2" type="ORF">ACFFIC_18670</name>
</gene>
<keyword evidence="1" id="KW-0472">Membrane</keyword>
<keyword evidence="3" id="KW-1185">Reference proteome</keyword>
<name>A0ABV6IWB8_9PROT</name>
<feature type="transmembrane region" description="Helical" evidence="1">
    <location>
        <begin position="77"/>
        <end position="98"/>
    </location>
</feature>
<keyword evidence="1" id="KW-0812">Transmembrane</keyword>
<proteinExistence type="predicted"/>
<evidence type="ECO:0000313" key="3">
    <source>
        <dbReference type="Proteomes" id="UP001589789"/>
    </source>
</evidence>
<accession>A0ABV6IWB8</accession>
<comment type="caution">
    <text evidence="2">The sequence shown here is derived from an EMBL/GenBank/DDBJ whole genome shotgun (WGS) entry which is preliminary data.</text>
</comment>
<dbReference type="EMBL" id="JBHLVZ010000065">
    <property type="protein sequence ID" value="MFC0387554.1"/>
    <property type="molecule type" value="Genomic_DNA"/>
</dbReference>
<evidence type="ECO:0000256" key="1">
    <source>
        <dbReference type="SAM" id="Phobius"/>
    </source>
</evidence>
<evidence type="ECO:0000313" key="2">
    <source>
        <dbReference type="EMBL" id="MFC0387554.1"/>
    </source>
</evidence>
<dbReference type="Proteomes" id="UP001589789">
    <property type="component" value="Unassembled WGS sequence"/>
</dbReference>
<organism evidence="2 3">
    <name type="scientific">Muricoccus vinaceus</name>
    <dbReference type="NCBI Taxonomy" id="424704"/>
    <lineage>
        <taxon>Bacteria</taxon>
        <taxon>Pseudomonadati</taxon>
        <taxon>Pseudomonadota</taxon>
        <taxon>Alphaproteobacteria</taxon>
        <taxon>Acetobacterales</taxon>
        <taxon>Roseomonadaceae</taxon>
        <taxon>Muricoccus</taxon>
    </lineage>
</organism>
<keyword evidence="1" id="KW-1133">Transmembrane helix</keyword>
<sequence>MLHAYVDDRLDAEQRAEVNRRLAADPGLRQRVEAWRAQNATLRDALSFKLRQPVPPSLSLAALTEARLRRTARPATHWRIAAGLVLALGLGGAGGWFGHEMMPFNRMMPPNEIALLGLESASAYRVFANDPARAIEVGSTDRAEMTTWMGQKLGRRVVLPDLAPVGYRLLGGRVLSTVSGAAAMLIYENAARDRMTLYVRPMRLGREAEMQPIDLQALEGYAWINRQIGYSVISDGDRDLLRPVAHLIRDEMKL</sequence>
<protein>
    <submittedName>
        <fullName evidence="2">Anti-sigma factor family protein</fullName>
    </submittedName>
</protein>